<dbReference type="SUPFAM" id="SSF75005">
    <property type="entry name" value="Arabinanase/levansucrase/invertase"/>
    <property type="match status" value="1"/>
</dbReference>
<dbReference type="InterPro" id="IPR023296">
    <property type="entry name" value="Glyco_hydro_beta-prop_sf"/>
</dbReference>
<organism evidence="1 2">
    <name type="scientific">Fructobacillus durionis</name>
    <dbReference type="NCBI Taxonomy" id="283737"/>
    <lineage>
        <taxon>Bacteria</taxon>
        <taxon>Bacillati</taxon>
        <taxon>Bacillota</taxon>
        <taxon>Bacilli</taxon>
        <taxon>Lactobacillales</taxon>
        <taxon>Lactobacillaceae</taxon>
        <taxon>Fructobacillus</taxon>
    </lineage>
</organism>
<dbReference type="SMART" id="SM00640">
    <property type="entry name" value="Glyco_32"/>
    <property type="match status" value="1"/>
</dbReference>
<gene>
    <name evidence="1" type="ORF">SAMN05660453_0265</name>
</gene>
<dbReference type="EMBL" id="FOLI01000001">
    <property type="protein sequence ID" value="SFB81457.1"/>
    <property type="molecule type" value="Genomic_DNA"/>
</dbReference>
<dbReference type="RefSeq" id="WP_159427771.1">
    <property type="nucleotide sequence ID" value="NZ_FOLI01000001.1"/>
</dbReference>
<dbReference type="PANTHER" id="PTHR43101">
    <property type="entry name" value="BETA-FRUCTOSIDASE"/>
    <property type="match status" value="1"/>
</dbReference>
<dbReference type="STRING" id="283737.SAMN05660453_0265"/>
<dbReference type="AlphaFoldDB" id="A0A1I1E310"/>
<accession>A0A1I1E310</accession>
<proteinExistence type="predicted"/>
<reference evidence="1 2" key="1">
    <citation type="submission" date="2016-10" db="EMBL/GenBank/DDBJ databases">
        <authorList>
            <person name="de Groot N.N."/>
        </authorList>
    </citation>
    <scope>NUCLEOTIDE SEQUENCE [LARGE SCALE GENOMIC DNA]</scope>
    <source>
        <strain evidence="1 2">DSM 19113</strain>
    </source>
</reference>
<name>A0A1I1E310_9LACO</name>
<dbReference type="InterPro" id="IPR001362">
    <property type="entry name" value="Glyco_hydro_32"/>
</dbReference>
<sequence length="1142" mass="130026">MMINPFTYKNIGIPKPNQKYDNLTGFDVEKSTDIKDVPWDFAIGGGTFKNNSKYNGASWYKEDFKGNKINSDAVIALFSGANDTGYLAYSNNGEQFKPICRRALDLSSVPFVSGLRDFSTVTVNSGKKLVSYVAGADDHKFYIIESNDGYNWKYTNKTIDLTTLGSQNLEQYSNQVVDLQKIRVESPYVTTISGQPIMIFGAQNPKDSTFSGAAYVTGHFDSDGIFQIDSNSKTGSIDQGFDVYGANAVKLDENNQIFLGWLGNWNVGFSGHQGGLSLSRVLQWRNGQLYQIPIDPGDVKDLQTSNYQKGISNTVTTSQKLDVKFNEAKSSFHINFKRKDNSSNIDVVFNNGYFQVKRENGVLGNKNYQTSFNTGVKNISNIQFYVDNTSIEIYIPEIGKMFTLLSYANVPNSPYAYTIDSDAVISTNEFDINKNIELLSTKESAQKLASDADLLSKIAALLHISVKNSKYEELDQKVKSLSTAYGNCDSQSKSYDKQSNGTSKYAYIAIQNSSINVLNTQLQQLEKSIFDLINENSSNLNHEAGFITIDPKTTMYFNGHTFVKGIQKIDGKIYFFNSNGVLSKNEFNDFNNKTIYSNSDGVLAKGLSTIDDKLYFFDDENNLVKNRVLNIESNWYFSDSKTGILKELHLTGGFFSPDGENQYYFDKLTNQLLIGFQHIDNKKLYFNTLGQLIKGNFFSENNAEYYADPLDGHIVTGRNVIGGYRYYFDSDGKKIVGLYFYDKGNWFHANSVNGRLDTGLCDIDGHWKYFTSEGMQVFGKFFQNNGKWYHTNQGDGEIDTGLKLIDGHWKYFTNEGVQIFGKYFENNGKWYHANSFDGEIDTGLKLIDGEWKYFNKDGSQVFNQDIWVNGKKYHADSGSGKVEMSTSGYLFDPSVNGYRWFENGQLYTGFRYYMGTYYWFVNGVRQNRGWHEAWGRLYYTDDNGRAVQGIYNINGQNFDFGNDGSYYLRSSGYLYDGSSQNGGYRWYENGKLFTGFRYYMGTYYWFVDGVRQNAGWRQAWGMTYYTDATGRAVQGIQTIDGKAYNFGTDNTYYERPVSGYIYDGSSQNGGYRWYENGNLFTGFRFYMGTYYWFIDGVRQNAGWREAWGMKYYTDANGRAVQGDQMIDGRHYFFGNDGSYYLR</sequence>
<dbReference type="OrthoDB" id="2210426at2"/>
<dbReference type="InterPro" id="IPR051214">
    <property type="entry name" value="GH32_Enzymes"/>
</dbReference>
<dbReference type="GO" id="GO:0005975">
    <property type="term" value="P:carbohydrate metabolic process"/>
    <property type="evidence" value="ECO:0007669"/>
    <property type="project" value="InterPro"/>
</dbReference>
<protein>
    <submittedName>
        <fullName evidence="1">Sucrose-6-phosphate hydrolase SacC, GH32 family</fullName>
    </submittedName>
</protein>
<keyword evidence="2" id="KW-1185">Reference proteome</keyword>
<keyword evidence="1" id="KW-0378">Hydrolase</keyword>
<dbReference type="Gene3D" id="2.115.10.20">
    <property type="entry name" value="Glycosyl hydrolase domain, family 43"/>
    <property type="match status" value="1"/>
</dbReference>
<dbReference type="GO" id="GO:0004553">
    <property type="term" value="F:hydrolase activity, hydrolyzing O-glycosyl compounds"/>
    <property type="evidence" value="ECO:0007669"/>
    <property type="project" value="InterPro"/>
</dbReference>
<dbReference type="SUPFAM" id="SSF69360">
    <property type="entry name" value="Cell wall binding repeat"/>
    <property type="match status" value="4"/>
</dbReference>
<dbReference type="Proteomes" id="UP000199376">
    <property type="component" value="Unassembled WGS sequence"/>
</dbReference>
<evidence type="ECO:0000313" key="2">
    <source>
        <dbReference type="Proteomes" id="UP000199376"/>
    </source>
</evidence>
<evidence type="ECO:0000313" key="1">
    <source>
        <dbReference type="EMBL" id="SFB81457.1"/>
    </source>
</evidence>
<dbReference type="Gene3D" id="2.10.270.10">
    <property type="entry name" value="Cholin Binding"/>
    <property type="match status" value="6"/>
</dbReference>
<dbReference type="PANTHER" id="PTHR43101:SF1">
    <property type="entry name" value="BETA-FRUCTOSIDASE"/>
    <property type="match status" value="1"/>
</dbReference>